<evidence type="ECO:0000256" key="11">
    <source>
        <dbReference type="ARBA" id="ARBA00043671"/>
    </source>
</evidence>
<dbReference type="EC" id="3.1.3.62" evidence="4"/>
<reference evidence="14" key="1">
    <citation type="journal article" date="2018" name="Genome Res.">
        <title>The genomic architecture and molecular evolution of ant odorant receptors.</title>
        <authorList>
            <person name="McKenzie S.K."/>
            <person name="Kronauer D.J.C."/>
        </authorList>
    </citation>
    <scope>NUCLEOTIDE SEQUENCE [LARGE SCALE GENOMIC DNA]</scope>
    <source>
        <strain evidence="14">Clonal line C1</strain>
    </source>
</reference>
<evidence type="ECO:0000256" key="8">
    <source>
        <dbReference type="ARBA" id="ARBA00023136"/>
    </source>
</evidence>
<evidence type="ECO:0000256" key="13">
    <source>
        <dbReference type="ARBA" id="ARBA00043832"/>
    </source>
</evidence>
<evidence type="ECO:0000256" key="2">
    <source>
        <dbReference type="ARBA" id="ARBA00008422"/>
    </source>
</evidence>
<keyword evidence="8" id="KW-0472">Membrane</keyword>
<name>A0A3L8DJG7_OOCBI</name>
<protein>
    <recommendedName>
        <fullName evidence="5">Multiple inositol polyphosphate phosphatase 1</fullName>
        <ecNumber evidence="4">3.1.3.62</ecNumber>
        <ecNumber evidence="3">3.1.3.80</ecNumber>
    </recommendedName>
    <alternativeName>
        <fullName evidence="9">2,3-bisphosphoglycerate 3-phosphatase</fullName>
    </alternativeName>
</protein>
<dbReference type="EC" id="3.1.3.80" evidence="3"/>
<dbReference type="GO" id="GO:0003993">
    <property type="term" value="F:acid phosphatase activity"/>
    <property type="evidence" value="ECO:0007669"/>
    <property type="project" value="TreeGrafter"/>
</dbReference>
<comment type="catalytic activity">
    <reaction evidence="12">
        <text>1D-myo-inositol hexakisphosphate + H2O = 1D-myo-inositol 1,2,4,5,6-pentakisphosphate + phosphate</text>
        <dbReference type="Rhea" id="RHEA:16989"/>
        <dbReference type="ChEBI" id="CHEBI:15377"/>
        <dbReference type="ChEBI" id="CHEBI:43474"/>
        <dbReference type="ChEBI" id="CHEBI:57798"/>
        <dbReference type="ChEBI" id="CHEBI:58130"/>
        <dbReference type="EC" id="3.1.3.62"/>
    </reaction>
    <physiologicalReaction direction="left-to-right" evidence="12">
        <dbReference type="Rhea" id="RHEA:16990"/>
    </physiologicalReaction>
</comment>
<evidence type="ECO:0000256" key="12">
    <source>
        <dbReference type="ARBA" id="ARBA00043691"/>
    </source>
</evidence>
<evidence type="ECO:0000256" key="6">
    <source>
        <dbReference type="ARBA" id="ARBA00022729"/>
    </source>
</evidence>
<gene>
    <name evidence="14" type="ORF">DMN91_006685</name>
</gene>
<dbReference type="SUPFAM" id="SSF53254">
    <property type="entry name" value="Phosphoglycerate mutase-like"/>
    <property type="match status" value="1"/>
</dbReference>
<evidence type="ECO:0000256" key="4">
    <source>
        <dbReference type="ARBA" id="ARBA00013040"/>
    </source>
</evidence>
<evidence type="ECO:0000313" key="14">
    <source>
        <dbReference type="EMBL" id="RLU20079.1"/>
    </source>
</evidence>
<comment type="similarity">
    <text evidence="2">Belongs to the histidine acid phosphatase family. MINPP1 subfamily.</text>
</comment>
<comment type="catalytic activity">
    <reaction evidence="10">
        <text>1D-myo-inositol 1,2,5,6-tetrakisphosphate + H2O = 1D-myo-inositol 1,2,6-trisphosphate + phosphate</text>
        <dbReference type="Rhea" id="RHEA:77119"/>
        <dbReference type="ChEBI" id="CHEBI:15377"/>
        <dbReference type="ChEBI" id="CHEBI:43474"/>
        <dbReference type="ChEBI" id="CHEBI:195535"/>
        <dbReference type="ChEBI" id="CHEBI:195537"/>
        <dbReference type="EC" id="3.1.3.62"/>
    </reaction>
    <physiologicalReaction direction="left-to-right" evidence="10">
        <dbReference type="Rhea" id="RHEA:77120"/>
    </physiologicalReaction>
</comment>
<dbReference type="Proteomes" id="UP000279307">
    <property type="component" value="Chromosome 7"/>
</dbReference>
<dbReference type="GO" id="GO:0034417">
    <property type="term" value="F:bisphosphoglycerate 3-phosphatase activity"/>
    <property type="evidence" value="ECO:0007669"/>
    <property type="project" value="UniProtKB-EC"/>
</dbReference>
<organism evidence="14">
    <name type="scientific">Ooceraea biroi</name>
    <name type="common">Clonal raider ant</name>
    <name type="synonym">Cerapachys biroi</name>
    <dbReference type="NCBI Taxonomy" id="2015173"/>
    <lineage>
        <taxon>Eukaryota</taxon>
        <taxon>Metazoa</taxon>
        <taxon>Ecdysozoa</taxon>
        <taxon>Arthropoda</taxon>
        <taxon>Hexapoda</taxon>
        <taxon>Insecta</taxon>
        <taxon>Pterygota</taxon>
        <taxon>Neoptera</taxon>
        <taxon>Endopterygota</taxon>
        <taxon>Hymenoptera</taxon>
        <taxon>Apocrita</taxon>
        <taxon>Aculeata</taxon>
        <taxon>Formicoidea</taxon>
        <taxon>Formicidae</taxon>
        <taxon>Dorylinae</taxon>
        <taxon>Ooceraea</taxon>
    </lineage>
</organism>
<comment type="caution">
    <text evidence="14">The sequence shown here is derived from an EMBL/GenBank/DDBJ whole genome shotgun (WGS) entry which is preliminary data.</text>
</comment>
<dbReference type="InterPro" id="IPR000560">
    <property type="entry name" value="His_Pase_clade-2"/>
</dbReference>
<keyword evidence="7" id="KW-0378">Hydrolase</keyword>
<dbReference type="EMBL" id="QOIP01000007">
    <property type="protein sequence ID" value="RLU20079.1"/>
    <property type="molecule type" value="Genomic_DNA"/>
</dbReference>
<sequence>MMFFVKGSFKDTFSVKLEVGSASNDTLLKIYENCEPWEKERFSKEVTAFINGSEMTKVITDISRRLGFVNNISKEDAFLLYDMCRFERAWQPSKESPWCAAFTDEDMHVFEYEEDLYHYYSVGPGREINSKLGCHPLRDMVDRFTKLENAEDSDEPRGVFYFTHSEMIMLFYSVMEIGKNPVHLTASNYRDMQHRNWRTSLLVPFATNFATVFYRCDSSDSPFKIAFYLAEKPLTLEGCNNGVCDWAQLKKKLVPIAANCSTEVTNSQVEQQVASAGRHSKRQMLYRQGKHLSRCTGLVA</sequence>
<dbReference type="OrthoDB" id="6509975at2759"/>
<dbReference type="InterPro" id="IPR029033">
    <property type="entry name" value="His_PPase_superfam"/>
</dbReference>
<dbReference type="PANTHER" id="PTHR20963">
    <property type="entry name" value="MULTIPLE INOSITOL POLYPHOSPHATE PHOSPHATASE-RELATED"/>
    <property type="match status" value="1"/>
</dbReference>
<comment type="subcellular location">
    <subcellularLocation>
        <location evidence="1">Membrane</location>
    </subcellularLocation>
</comment>
<dbReference type="Gene3D" id="3.40.50.1240">
    <property type="entry name" value="Phosphoglycerate mutase-like"/>
    <property type="match status" value="1"/>
</dbReference>
<evidence type="ECO:0000256" key="10">
    <source>
        <dbReference type="ARBA" id="ARBA00043668"/>
    </source>
</evidence>
<dbReference type="GO" id="GO:0016020">
    <property type="term" value="C:membrane"/>
    <property type="evidence" value="ECO:0007669"/>
    <property type="project" value="UniProtKB-SubCell"/>
</dbReference>
<evidence type="ECO:0000256" key="7">
    <source>
        <dbReference type="ARBA" id="ARBA00022801"/>
    </source>
</evidence>
<accession>A0A3L8DJG7</accession>
<comment type="catalytic activity">
    <reaction evidence="11">
        <text>1D-myo-inositol 1,2,4,5,6-pentakisphosphate + H2O = 1D-myo-inositol 1,2,5,6-tetrakisphosphate + phosphate</text>
        <dbReference type="Rhea" id="RHEA:77115"/>
        <dbReference type="ChEBI" id="CHEBI:15377"/>
        <dbReference type="ChEBI" id="CHEBI:43474"/>
        <dbReference type="ChEBI" id="CHEBI:57798"/>
        <dbReference type="ChEBI" id="CHEBI:195535"/>
        <dbReference type="EC" id="3.1.3.62"/>
    </reaction>
    <physiologicalReaction direction="left-to-right" evidence="11">
        <dbReference type="Rhea" id="RHEA:77116"/>
    </physiologicalReaction>
</comment>
<keyword evidence="6" id="KW-0732">Signal</keyword>
<dbReference type="GO" id="GO:0052745">
    <property type="term" value="F:inositol phosphate phosphatase activity"/>
    <property type="evidence" value="ECO:0007669"/>
    <property type="project" value="TreeGrafter"/>
</dbReference>
<evidence type="ECO:0000256" key="1">
    <source>
        <dbReference type="ARBA" id="ARBA00004370"/>
    </source>
</evidence>
<dbReference type="CDD" id="cd07061">
    <property type="entry name" value="HP_HAP_like"/>
    <property type="match status" value="1"/>
</dbReference>
<proteinExistence type="inferred from homology"/>
<dbReference type="PANTHER" id="PTHR20963:SF8">
    <property type="entry name" value="MULTIPLE INOSITOL POLYPHOSPHATE PHOSPHATASE 1"/>
    <property type="match status" value="1"/>
</dbReference>
<dbReference type="AlphaFoldDB" id="A0A3L8DJG7"/>
<reference evidence="14" key="2">
    <citation type="submission" date="2018-07" db="EMBL/GenBank/DDBJ databases">
        <authorList>
            <person name="Mckenzie S.K."/>
            <person name="Kronauer D.J.C."/>
        </authorList>
    </citation>
    <scope>NUCLEOTIDE SEQUENCE</scope>
    <source>
        <strain evidence="14">Clonal line C1</strain>
    </source>
</reference>
<evidence type="ECO:0000256" key="3">
    <source>
        <dbReference type="ARBA" id="ARBA00012976"/>
    </source>
</evidence>
<dbReference type="Pfam" id="PF00328">
    <property type="entry name" value="His_Phos_2"/>
    <property type="match status" value="1"/>
</dbReference>
<comment type="catalytic activity">
    <reaction evidence="13">
        <text>(2R)-2,3-bisphosphoglycerate + H2O = (2R)-2-phosphoglycerate + phosphate</text>
        <dbReference type="Rhea" id="RHEA:27381"/>
        <dbReference type="ChEBI" id="CHEBI:15377"/>
        <dbReference type="ChEBI" id="CHEBI:43474"/>
        <dbReference type="ChEBI" id="CHEBI:58248"/>
        <dbReference type="ChEBI" id="CHEBI:58289"/>
        <dbReference type="EC" id="3.1.3.80"/>
    </reaction>
    <physiologicalReaction direction="left-to-right" evidence="13">
        <dbReference type="Rhea" id="RHEA:27382"/>
    </physiologicalReaction>
</comment>
<evidence type="ECO:0000256" key="5">
    <source>
        <dbReference type="ARBA" id="ARBA00018097"/>
    </source>
</evidence>
<evidence type="ECO:0000256" key="9">
    <source>
        <dbReference type="ARBA" id="ARBA00031642"/>
    </source>
</evidence>